<comment type="caution">
    <text evidence="1">The sequence shown here is derived from an EMBL/GenBank/DDBJ whole genome shotgun (WGS) entry which is preliminary data.</text>
</comment>
<evidence type="ECO:0000313" key="1">
    <source>
        <dbReference type="EMBL" id="GAA2207375.1"/>
    </source>
</evidence>
<reference evidence="2" key="1">
    <citation type="journal article" date="2019" name="Int. J. Syst. Evol. Microbiol.">
        <title>The Global Catalogue of Microorganisms (GCM) 10K type strain sequencing project: providing services to taxonomists for standard genome sequencing and annotation.</title>
        <authorList>
            <consortium name="The Broad Institute Genomics Platform"/>
            <consortium name="The Broad Institute Genome Sequencing Center for Infectious Disease"/>
            <person name="Wu L."/>
            <person name="Ma J."/>
        </authorList>
    </citation>
    <scope>NUCLEOTIDE SEQUENCE [LARGE SCALE GENOMIC DNA]</scope>
    <source>
        <strain evidence="2">JCM 16114</strain>
    </source>
</reference>
<dbReference type="Proteomes" id="UP001499843">
    <property type="component" value="Unassembled WGS sequence"/>
</dbReference>
<proteinExistence type="predicted"/>
<evidence type="ECO:0000313" key="2">
    <source>
        <dbReference type="Proteomes" id="UP001499843"/>
    </source>
</evidence>
<dbReference type="EMBL" id="BAAAQX010000006">
    <property type="protein sequence ID" value="GAA2207375.1"/>
    <property type="molecule type" value="Genomic_DNA"/>
</dbReference>
<keyword evidence="2" id="KW-1185">Reference proteome</keyword>
<organism evidence="1 2">
    <name type="scientific">Nonomuraea monospora</name>
    <dbReference type="NCBI Taxonomy" id="568818"/>
    <lineage>
        <taxon>Bacteria</taxon>
        <taxon>Bacillati</taxon>
        <taxon>Actinomycetota</taxon>
        <taxon>Actinomycetes</taxon>
        <taxon>Streptosporangiales</taxon>
        <taxon>Streptosporangiaceae</taxon>
        <taxon>Nonomuraea</taxon>
    </lineage>
</organism>
<evidence type="ECO:0008006" key="3">
    <source>
        <dbReference type="Google" id="ProtNLM"/>
    </source>
</evidence>
<accession>A0ABP5P6G3</accession>
<name>A0ABP5P6G3_9ACTN</name>
<gene>
    <name evidence="1" type="ORF">GCM10009850_028330</name>
</gene>
<protein>
    <recommendedName>
        <fullName evidence="3">PE domain-containing protein</fullName>
    </recommendedName>
</protein>
<sequence length="131" mass="14118">MREDIMAAADDGPELEHNWPGLVADRDTVRYDHDAFNGVVAALRSALTGLSSGEGSLSDVEFHSVTVNTLVNAIERIDEWEGGARFADALKKSHEALTAIYSELDRVADTAVELIGASAASYKQANEANER</sequence>